<gene>
    <name evidence="6" type="ORF">EV668_3737</name>
</gene>
<evidence type="ECO:0000313" key="6">
    <source>
        <dbReference type="EMBL" id="TDR89247.1"/>
    </source>
</evidence>
<dbReference type="Proteomes" id="UP000295122">
    <property type="component" value="Unassembled WGS sequence"/>
</dbReference>
<evidence type="ECO:0000256" key="1">
    <source>
        <dbReference type="ARBA" id="ARBA00023015"/>
    </source>
</evidence>
<evidence type="ECO:0000313" key="7">
    <source>
        <dbReference type="Proteomes" id="UP000295122"/>
    </source>
</evidence>
<dbReference type="SUPFAM" id="SSF46689">
    <property type="entry name" value="Homeodomain-like"/>
    <property type="match status" value="1"/>
</dbReference>
<dbReference type="OrthoDB" id="9795242at2"/>
<dbReference type="GO" id="GO:0003677">
    <property type="term" value="F:DNA binding"/>
    <property type="evidence" value="ECO:0007669"/>
    <property type="project" value="UniProtKB-UniRule"/>
</dbReference>
<dbReference type="InterPro" id="IPR009057">
    <property type="entry name" value="Homeodomain-like_sf"/>
</dbReference>
<evidence type="ECO:0000256" key="2">
    <source>
        <dbReference type="ARBA" id="ARBA00023125"/>
    </source>
</evidence>
<dbReference type="PANTHER" id="PTHR47506">
    <property type="entry name" value="TRANSCRIPTIONAL REGULATORY PROTEIN"/>
    <property type="match status" value="1"/>
</dbReference>
<evidence type="ECO:0000256" key="4">
    <source>
        <dbReference type="PROSITE-ProRule" id="PRU00335"/>
    </source>
</evidence>
<dbReference type="Gene3D" id="1.10.10.60">
    <property type="entry name" value="Homeodomain-like"/>
    <property type="match status" value="1"/>
</dbReference>
<dbReference type="AlphaFoldDB" id="A0A4R7BYF7"/>
<dbReference type="InterPro" id="IPR036271">
    <property type="entry name" value="Tet_transcr_reg_TetR-rel_C_sf"/>
</dbReference>
<keyword evidence="2 4" id="KW-0238">DNA-binding</keyword>
<feature type="DNA-binding region" description="H-T-H motif" evidence="4">
    <location>
        <begin position="43"/>
        <end position="62"/>
    </location>
</feature>
<dbReference type="Pfam" id="PF00440">
    <property type="entry name" value="TetR_N"/>
    <property type="match status" value="1"/>
</dbReference>
<dbReference type="SUPFAM" id="SSF48498">
    <property type="entry name" value="Tetracyclin repressor-like, C-terminal domain"/>
    <property type="match status" value="1"/>
</dbReference>
<dbReference type="EMBL" id="SNZR01000014">
    <property type="protein sequence ID" value="TDR89247.1"/>
    <property type="molecule type" value="Genomic_DNA"/>
</dbReference>
<dbReference type="PANTHER" id="PTHR47506:SF1">
    <property type="entry name" value="HTH-TYPE TRANSCRIPTIONAL REGULATOR YJDC"/>
    <property type="match status" value="1"/>
</dbReference>
<evidence type="ECO:0000259" key="5">
    <source>
        <dbReference type="PROSITE" id="PS50977"/>
    </source>
</evidence>
<dbReference type="RefSeq" id="WP_133772819.1">
    <property type="nucleotide sequence ID" value="NZ_SNZR01000014.1"/>
</dbReference>
<comment type="caution">
    <text evidence="6">The sequence shown here is derived from an EMBL/GenBank/DDBJ whole genome shotgun (WGS) entry which is preliminary data.</text>
</comment>
<dbReference type="PROSITE" id="PS50977">
    <property type="entry name" value="HTH_TETR_2"/>
    <property type="match status" value="1"/>
</dbReference>
<dbReference type="PROSITE" id="PS01081">
    <property type="entry name" value="HTH_TETR_1"/>
    <property type="match status" value="1"/>
</dbReference>
<organism evidence="6 7">
    <name type="scientific">Enterovirga rhinocerotis</name>
    <dbReference type="NCBI Taxonomy" id="1339210"/>
    <lineage>
        <taxon>Bacteria</taxon>
        <taxon>Pseudomonadati</taxon>
        <taxon>Pseudomonadota</taxon>
        <taxon>Alphaproteobacteria</taxon>
        <taxon>Hyphomicrobiales</taxon>
        <taxon>Methylobacteriaceae</taxon>
        <taxon>Enterovirga</taxon>
    </lineage>
</organism>
<reference evidence="6 7" key="1">
    <citation type="submission" date="2019-03" db="EMBL/GenBank/DDBJ databases">
        <title>Genomic Encyclopedia of Type Strains, Phase IV (KMG-IV): sequencing the most valuable type-strain genomes for metagenomic binning, comparative biology and taxonomic classification.</title>
        <authorList>
            <person name="Goeker M."/>
        </authorList>
    </citation>
    <scope>NUCLEOTIDE SEQUENCE [LARGE SCALE GENOMIC DNA]</scope>
    <source>
        <strain evidence="6 7">DSM 25903</strain>
    </source>
</reference>
<proteinExistence type="predicted"/>
<dbReference type="InterPro" id="IPR023772">
    <property type="entry name" value="DNA-bd_HTH_TetR-type_CS"/>
</dbReference>
<dbReference type="Gene3D" id="1.10.357.10">
    <property type="entry name" value="Tetracycline Repressor, domain 2"/>
    <property type="match status" value="1"/>
</dbReference>
<evidence type="ECO:0000256" key="3">
    <source>
        <dbReference type="ARBA" id="ARBA00023163"/>
    </source>
</evidence>
<keyword evidence="1" id="KW-0805">Transcription regulation</keyword>
<keyword evidence="7" id="KW-1185">Reference proteome</keyword>
<keyword evidence="3" id="KW-0804">Transcription</keyword>
<protein>
    <submittedName>
        <fullName evidence="6">TetR family transcriptional regulator</fullName>
    </submittedName>
</protein>
<dbReference type="InterPro" id="IPR001647">
    <property type="entry name" value="HTH_TetR"/>
</dbReference>
<sequence length="218" mass="22921">MQNVSDHTAASVRRRGRPRGFDRDAALAAAMTLFWRKGFSATSLSDLTQAMGIGSPSLYAAFGSKGGLYREALEFYEAQNGHRIWSRFGEAATAREAIEAFLLDSAAGLAGSSEAPCGCMVTLSAVGGEGCEDLGRLVASMRAESLTRLRGRLDRAVSEGELPAGIDTGAIARFYAAVQGGLSLQARDGATRIELEGVARAAMAGWDALVRCAPDRAV</sequence>
<name>A0A4R7BYF7_9HYPH</name>
<feature type="domain" description="HTH tetR-type" evidence="5">
    <location>
        <begin position="20"/>
        <end position="80"/>
    </location>
</feature>
<accession>A0A4R7BYF7</accession>